<evidence type="ECO:0000313" key="1">
    <source>
        <dbReference type="EMBL" id="TDL18594.1"/>
    </source>
</evidence>
<organism evidence="1 2">
    <name type="scientific">Rickenella mellea</name>
    <dbReference type="NCBI Taxonomy" id="50990"/>
    <lineage>
        <taxon>Eukaryota</taxon>
        <taxon>Fungi</taxon>
        <taxon>Dikarya</taxon>
        <taxon>Basidiomycota</taxon>
        <taxon>Agaricomycotina</taxon>
        <taxon>Agaricomycetes</taxon>
        <taxon>Hymenochaetales</taxon>
        <taxon>Rickenellaceae</taxon>
        <taxon>Rickenella</taxon>
    </lineage>
</organism>
<accession>A0A4Y7PT76</accession>
<reference evidence="1 2" key="1">
    <citation type="submission" date="2018-06" db="EMBL/GenBank/DDBJ databases">
        <title>A transcriptomic atlas of mushroom development highlights an independent origin of complex multicellularity.</title>
        <authorList>
            <consortium name="DOE Joint Genome Institute"/>
            <person name="Krizsan K."/>
            <person name="Almasi E."/>
            <person name="Merenyi Z."/>
            <person name="Sahu N."/>
            <person name="Viragh M."/>
            <person name="Koszo T."/>
            <person name="Mondo S."/>
            <person name="Kiss B."/>
            <person name="Balint B."/>
            <person name="Kues U."/>
            <person name="Barry K."/>
            <person name="Hegedus J.C."/>
            <person name="Henrissat B."/>
            <person name="Johnson J."/>
            <person name="Lipzen A."/>
            <person name="Ohm R."/>
            <person name="Nagy I."/>
            <person name="Pangilinan J."/>
            <person name="Yan J."/>
            <person name="Xiong Y."/>
            <person name="Grigoriev I.V."/>
            <person name="Hibbett D.S."/>
            <person name="Nagy L.G."/>
        </authorList>
    </citation>
    <scope>NUCLEOTIDE SEQUENCE [LARGE SCALE GENOMIC DNA]</scope>
    <source>
        <strain evidence="1 2">SZMC22713</strain>
    </source>
</reference>
<keyword evidence="2" id="KW-1185">Reference proteome</keyword>
<proteinExistence type="predicted"/>
<dbReference type="AlphaFoldDB" id="A0A4Y7PT76"/>
<gene>
    <name evidence="1" type="ORF">BD410DRAFT_493961</name>
</gene>
<evidence type="ECO:0000313" key="2">
    <source>
        <dbReference type="Proteomes" id="UP000294933"/>
    </source>
</evidence>
<dbReference type="EMBL" id="ML170206">
    <property type="protein sequence ID" value="TDL18594.1"/>
    <property type="molecule type" value="Genomic_DNA"/>
</dbReference>
<dbReference type="Proteomes" id="UP000294933">
    <property type="component" value="Unassembled WGS sequence"/>
</dbReference>
<sequence length="203" mass="23796">MFGAFTTYPRIWCTLAYLFKRHPKLPPPVHEILANPSSVHRRHPYRYHPSRGNKHHLDTPLASLYRLYEFYIADDTISFRNEIEWFWNCHTWPVHAIPDPADTKDPSRYAILGGLTEIMCMSFNRLINEGLPRDAPVVIGDFEELKARPKVIERPPEWLANVKPLTEKVFVPNGKGEVVKEEEGSPVFKKWNIFIEHPHHYFV</sequence>
<dbReference type="OrthoDB" id="5422293at2759"/>
<dbReference type="VEuPathDB" id="FungiDB:BD410DRAFT_493961"/>
<protein>
    <submittedName>
        <fullName evidence="1">Uncharacterized protein</fullName>
    </submittedName>
</protein>
<name>A0A4Y7PT76_9AGAM</name>